<gene>
    <name evidence="1" type="ORF">S01H1_06341</name>
</gene>
<sequence length="38" mass="4519">SVFPFIMMMIGIIFFWRLYKISPELAEANVTKLQELKL</sequence>
<accession>X0SH98</accession>
<dbReference type="AlphaFoldDB" id="X0SH98"/>
<name>X0SH98_9ZZZZ</name>
<comment type="caution">
    <text evidence="1">The sequence shown here is derived from an EMBL/GenBank/DDBJ whole genome shotgun (WGS) entry which is preliminary data.</text>
</comment>
<protein>
    <submittedName>
        <fullName evidence="1">Uncharacterized protein</fullName>
    </submittedName>
</protein>
<organism evidence="1">
    <name type="scientific">marine sediment metagenome</name>
    <dbReference type="NCBI Taxonomy" id="412755"/>
    <lineage>
        <taxon>unclassified sequences</taxon>
        <taxon>metagenomes</taxon>
        <taxon>ecological metagenomes</taxon>
    </lineage>
</organism>
<reference evidence="1" key="1">
    <citation type="journal article" date="2014" name="Front. Microbiol.">
        <title>High frequency of phylogenetically diverse reductive dehalogenase-homologous genes in deep subseafloor sedimentary metagenomes.</title>
        <authorList>
            <person name="Kawai M."/>
            <person name="Futagami T."/>
            <person name="Toyoda A."/>
            <person name="Takaki Y."/>
            <person name="Nishi S."/>
            <person name="Hori S."/>
            <person name="Arai W."/>
            <person name="Tsubouchi T."/>
            <person name="Morono Y."/>
            <person name="Uchiyama I."/>
            <person name="Ito T."/>
            <person name="Fujiyama A."/>
            <person name="Inagaki F."/>
            <person name="Takami H."/>
        </authorList>
    </citation>
    <scope>NUCLEOTIDE SEQUENCE</scope>
    <source>
        <strain evidence="1">Expedition CK06-06</strain>
    </source>
</reference>
<feature type="non-terminal residue" evidence="1">
    <location>
        <position position="1"/>
    </location>
</feature>
<proteinExistence type="predicted"/>
<dbReference type="EMBL" id="BARS01003280">
    <property type="protein sequence ID" value="GAF80408.1"/>
    <property type="molecule type" value="Genomic_DNA"/>
</dbReference>
<evidence type="ECO:0000313" key="1">
    <source>
        <dbReference type="EMBL" id="GAF80408.1"/>
    </source>
</evidence>